<dbReference type="PANTHER" id="PTHR41386">
    <property type="entry name" value="INTEGRAL MEMBRANE PROTEIN-RELATED"/>
    <property type="match status" value="1"/>
</dbReference>
<reference evidence="2" key="1">
    <citation type="journal article" date="2015" name="BMC Genomics">
        <title>Comparative genomics of Fructobacillus spp. and Leuconostoc spp. reveals niche-specific evolution of Fructobacillus spp.</title>
        <authorList>
            <person name="Endo A."/>
            <person name="Tanizawa Y."/>
            <person name="Tanaka N."/>
            <person name="Maeno S."/>
            <person name="Kumar H."/>
            <person name="Shiwa Y."/>
            <person name="Okada S."/>
            <person name="Yoshikawa H."/>
            <person name="Dicks L."/>
            <person name="Nakagawa J."/>
            <person name="Arita M."/>
        </authorList>
    </citation>
    <scope>NUCLEOTIDE SEQUENCE [LARGE SCALE GENOMIC DNA]</scope>
    <source>
        <strain evidence="2">F214-1</strain>
    </source>
</reference>
<keyword evidence="1" id="KW-0812">Transmembrane</keyword>
<dbReference type="AlphaFoldDB" id="A0A3F3GVW5"/>
<evidence type="ECO:0000313" key="2">
    <source>
        <dbReference type="EMBL" id="GAP03471.1"/>
    </source>
</evidence>
<dbReference type="InterPro" id="IPR010406">
    <property type="entry name" value="DUF1003"/>
</dbReference>
<sequence length="250" mass="29487">MKKNEKVQANDALWCLVDHREYDLIDGNFIHELDPYIATLIQKDYPKVANNSFICSEHLVRYRLQKMDKMIREDSHKNRQINERMTRLMSKDSYRVIDVEKQLETTLTFGQKVADAVARFGGSWPFVITFIGIIIVWIFINSVHLFGLHFDPFPFILLNLFLSIIAAIQAPLIMMSQNRSSTYDRMESKNDYHVNLKSEEEIRILHSKIDHLIQQDQPNNMQIQKMQMEMLASINNQLTEVRKQQKDEKL</sequence>
<name>A0A3F3GVW5_9LACO</name>
<keyword evidence="1" id="KW-1133">Transmembrane helix</keyword>
<protein>
    <recommendedName>
        <fullName evidence="3">Cyclic nucleotide-binding protein</fullName>
    </recommendedName>
</protein>
<feature type="transmembrane region" description="Helical" evidence="1">
    <location>
        <begin position="126"/>
        <end position="147"/>
    </location>
</feature>
<dbReference type="PANTHER" id="PTHR41386:SF1">
    <property type="entry name" value="MEMBRANE PROTEIN"/>
    <property type="match status" value="1"/>
</dbReference>
<dbReference type="EMBL" id="DF968078">
    <property type="protein sequence ID" value="GAP03471.1"/>
    <property type="molecule type" value="Genomic_DNA"/>
</dbReference>
<proteinExistence type="predicted"/>
<organism evidence="2">
    <name type="scientific">Fructobacillus tropaeoli</name>
    <dbReference type="NCBI Taxonomy" id="709323"/>
    <lineage>
        <taxon>Bacteria</taxon>
        <taxon>Bacillati</taxon>
        <taxon>Bacillota</taxon>
        <taxon>Bacilli</taxon>
        <taxon>Lactobacillales</taxon>
        <taxon>Lactobacillaceae</taxon>
        <taxon>Fructobacillus</taxon>
    </lineage>
</organism>
<dbReference type="Pfam" id="PF06210">
    <property type="entry name" value="DUF1003"/>
    <property type="match status" value="1"/>
</dbReference>
<evidence type="ECO:0008006" key="3">
    <source>
        <dbReference type="Google" id="ProtNLM"/>
    </source>
</evidence>
<dbReference type="RefSeq" id="WP_059393021.1">
    <property type="nucleotide sequence ID" value="NZ_DF968078.1"/>
</dbReference>
<dbReference type="Proteomes" id="UP000064514">
    <property type="component" value="Unassembled WGS sequence"/>
</dbReference>
<keyword evidence="1" id="KW-0472">Membrane</keyword>
<evidence type="ECO:0000256" key="1">
    <source>
        <dbReference type="SAM" id="Phobius"/>
    </source>
</evidence>
<gene>
    <name evidence="2" type="ORF">FTRO_0010130</name>
</gene>
<accession>A0A3F3GVW5</accession>
<dbReference type="STRING" id="709323.GCA_001047135_00012"/>
<feature type="transmembrane region" description="Helical" evidence="1">
    <location>
        <begin position="153"/>
        <end position="175"/>
    </location>
</feature>